<proteinExistence type="predicted"/>
<dbReference type="Proteomes" id="UP000617531">
    <property type="component" value="Unassembled WGS sequence"/>
</dbReference>
<organism evidence="2 3">
    <name type="scientific">Pseudolysinimonas yzui</name>
    <dbReference type="NCBI Taxonomy" id="2708254"/>
    <lineage>
        <taxon>Bacteria</taxon>
        <taxon>Bacillati</taxon>
        <taxon>Actinomycetota</taxon>
        <taxon>Actinomycetes</taxon>
        <taxon>Micrococcales</taxon>
        <taxon>Microbacteriaceae</taxon>
        <taxon>Pseudolysinimonas</taxon>
    </lineage>
</organism>
<keyword evidence="1" id="KW-0812">Transmembrane</keyword>
<accession>A0A8J3GSH8</accession>
<reference evidence="2" key="1">
    <citation type="journal article" date="2014" name="Int. J. Syst. Evol. Microbiol.">
        <title>Complete genome sequence of Corynebacterium casei LMG S-19264T (=DSM 44701T), isolated from a smear-ripened cheese.</title>
        <authorList>
            <consortium name="US DOE Joint Genome Institute (JGI-PGF)"/>
            <person name="Walter F."/>
            <person name="Albersmeier A."/>
            <person name="Kalinowski J."/>
            <person name="Ruckert C."/>
        </authorList>
    </citation>
    <scope>NUCLEOTIDE SEQUENCE</scope>
    <source>
        <strain evidence="2">CGMCC 1.16548</strain>
    </source>
</reference>
<feature type="transmembrane region" description="Helical" evidence="1">
    <location>
        <begin position="12"/>
        <end position="31"/>
    </location>
</feature>
<evidence type="ECO:0000313" key="3">
    <source>
        <dbReference type="Proteomes" id="UP000617531"/>
    </source>
</evidence>
<dbReference type="EMBL" id="BNAI01000005">
    <property type="protein sequence ID" value="GHF22068.1"/>
    <property type="molecule type" value="Genomic_DNA"/>
</dbReference>
<keyword evidence="1" id="KW-1133">Transmembrane helix</keyword>
<feature type="transmembrane region" description="Helical" evidence="1">
    <location>
        <begin position="90"/>
        <end position="110"/>
    </location>
</feature>
<dbReference type="RefSeq" id="WP_191283751.1">
    <property type="nucleotide sequence ID" value="NZ_BNAI01000005.1"/>
</dbReference>
<keyword evidence="1" id="KW-0472">Membrane</keyword>
<keyword evidence="3" id="KW-1185">Reference proteome</keyword>
<name>A0A8J3GSH8_9MICO</name>
<feature type="transmembrane region" description="Helical" evidence="1">
    <location>
        <begin position="188"/>
        <end position="214"/>
    </location>
</feature>
<evidence type="ECO:0000313" key="2">
    <source>
        <dbReference type="EMBL" id="GHF22068.1"/>
    </source>
</evidence>
<reference evidence="2" key="2">
    <citation type="submission" date="2020-09" db="EMBL/GenBank/DDBJ databases">
        <authorList>
            <person name="Sun Q."/>
            <person name="Zhou Y."/>
        </authorList>
    </citation>
    <scope>NUCLEOTIDE SEQUENCE</scope>
    <source>
        <strain evidence="2">CGMCC 1.16548</strain>
    </source>
</reference>
<feature type="transmembrane region" description="Helical" evidence="1">
    <location>
        <begin position="62"/>
        <end position="84"/>
    </location>
</feature>
<sequence length="217" mass="22601">MTSHGSGRFDAPGWRFAGAIVSWAMFAFFFLGLYQAAAVVIGLGGYCASGGPYVIETECPEAVIVFAPIGIFGMFAAAGVALFFARGFGVSLVAWAWPILFVGLGIQFILGAVGGVGIISNIVVGVMFIVMGLVPVWFVISSKALTPTLVGSVNVVGARFAYEGKARRYFGLTPTEAEEVTAPTPTDWAIALGLWVLSVALGSWLSVTAFNALATSA</sequence>
<feature type="transmembrane region" description="Helical" evidence="1">
    <location>
        <begin position="122"/>
        <end position="140"/>
    </location>
</feature>
<protein>
    <submittedName>
        <fullName evidence="2">Uncharacterized protein</fullName>
    </submittedName>
</protein>
<gene>
    <name evidence="2" type="ORF">GCM10011600_23980</name>
</gene>
<evidence type="ECO:0000256" key="1">
    <source>
        <dbReference type="SAM" id="Phobius"/>
    </source>
</evidence>
<dbReference type="AlphaFoldDB" id="A0A8J3GSH8"/>
<comment type="caution">
    <text evidence="2">The sequence shown here is derived from an EMBL/GenBank/DDBJ whole genome shotgun (WGS) entry which is preliminary data.</text>
</comment>